<dbReference type="RefSeq" id="WP_311761878.1">
    <property type="nucleotide sequence ID" value="NZ_JAVRQI010000057.1"/>
</dbReference>
<evidence type="ECO:0000313" key="1">
    <source>
        <dbReference type="EMBL" id="MDT1064800.1"/>
    </source>
</evidence>
<proteinExistence type="predicted"/>
<protein>
    <submittedName>
        <fullName evidence="1">Uncharacterized protein</fullName>
    </submittedName>
</protein>
<evidence type="ECO:0000313" key="2">
    <source>
        <dbReference type="Proteomes" id="UP001251085"/>
    </source>
</evidence>
<gene>
    <name evidence="1" type="ORF">RM190_23320</name>
</gene>
<dbReference type="EMBL" id="JAVRQI010000057">
    <property type="protein sequence ID" value="MDT1064800.1"/>
    <property type="molecule type" value="Genomic_DNA"/>
</dbReference>
<keyword evidence="2" id="KW-1185">Reference proteome</keyword>
<reference evidence="2" key="1">
    <citation type="submission" date="2023-07" db="EMBL/GenBank/DDBJ databases">
        <title>Characterization of two Paracoccaceae strains isolated from Phycosphere and proposal of Xinfangfangia lacusdiani sp. nov.</title>
        <authorList>
            <person name="Deng Y."/>
            <person name="Zhang Y.Q."/>
        </authorList>
    </citation>
    <scope>NUCLEOTIDE SEQUENCE [LARGE SCALE GENOMIC DNA]</scope>
    <source>
        <strain evidence="2">CPCC 101403</strain>
    </source>
</reference>
<dbReference type="Proteomes" id="UP001251085">
    <property type="component" value="Unassembled WGS sequence"/>
</dbReference>
<sequence>DIDEIIKNVLSSPDFLDTDDLFISTTKQQTQTISRSSIVIAYPTITPDVVDFEDPTKRALRQDLFSSSIDFILSQSIW</sequence>
<comment type="caution">
    <text evidence="1">The sequence shown here is derived from an EMBL/GenBank/DDBJ whole genome shotgun (WGS) entry which is preliminary data.</text>
</comment>
<accession>A0ABU3EKM9</accession>
<feature type="non-terminal residue" evidence="1">
    <location>
        <position position="1"/>
    </location>
</feature>
<name>A0ABU3EKM9_9RHOB</name>
<organism evidence="1 2">
    <name type="scientific">Paracoccus broussonetiae</name>
    <dbReference type="NCBI Taxonomy" id="3075834"/>
    <lineage>
        <taxon>Bacteria</taxon>
        <taxon>Pseudomonadati</taxon>
        <taxon>Pseudomonadota</taxon>
        <taxon>Alphaproteobacteria</taxon>
        <taxon>Rhodobacterales</taxon>
        <taxon>Paracoccaceae</taxon>
        <taxon>Paracoccus</taxon>
    </lineage>
</organism>